<dbReference type="KEGG" id="csd:Clst_0409"/>
<accession>L7VHD8</accession>
<dbReference type="Proteomes" id="UP000011220">
    <property type="component" value="Chromosome"/>
</dbReference>
<dbReference type="RefSeq" id="WP_015358146.1">
    <property type="nucleotide sequence ID" value="NC_020134.1"/>
</dbReference>
<keyword evidence="1" id="KW-0175">Coiled coil</keyword>
<sequence length="135" mass="15399">MVGRKIYYELATGDVILITPEKHSENAINTTKEQDFQMYDVLAARNPDTVGVIQLEYGQYQAEFQSARSVKVDIETGQLLFEYPKYEPSLSEQVKTLQKENQTLKQENAQLHEEIGNLKAINADLTYQLMVKGVI</sequence>
<protein>
    <submittedName>
        <fullName evidence="2">Uncharacterized protein</fullName>
    </submittedName>
</protein>
<evidence type="ECO:0000313" key="3">
    <source>
        <dbReference type="Proteomes" id="UP000011220"/>
    </source>
</evidence>
<organism evidence="2 3">
    <name type="scientific">Thermoclostridium stercorarium (strain ATCC 35414 / DSM 8532 / NCIMB 11754)</name>
    <name type="common">Clostridium stercorarium</name>
    <dbReference type="NCBI Taxonomy" id="1121335"/>
    <lineage>
        <taxon>Bacteria</taxon>
        <taxon>Bacillati</taxon>
        <taxon>Bacillota</taxon>
        <taxon>Clostridia</taxon>
        <taxon>Eubacteriales</taxon>
        <taxon>Oscillospiraceae</taxon>
        <taxon>Thermoclostridium</taxon>
    </lineage>
</organism>
<gene>
    <name evidence="2" type="ordered locus">Cst_c04280</name>
</gene>
<keyword evidence="3" id="KW-1185">Reference proteome</keyword>
<dbReference type="eggNOG" id="ENOG5032WEA">
    <property type="taxonomic scope" value="Bacteria"/>
</dbReference>
<reference evidence="2 3" key="1">
    <citation type="journal article" date="2013" name="Genome Announc.">
        <title>Complete genome sequence of Clostridium stercorarium subsp. stercorarium strain DSM 8532, a thermophilic degrader of plant cell wall fibers.</title>
        <authorList>
            <person name="Poehlein A."/>
            <person name="Zverlov V.V."/>
            <person name="Daniel R."/>
            <person name="Schwarz W.H."/>
            <person name="Liebl W."/>
        </authorList>
    </citation>
    <scope>NUCLEOTIDE SEQUENCE [LARGE SCALE GENOMIC DNA]</scope>
    <source>
        <strain evidence="3">ATCC 35414 / DSM 8532 / NCIMB 11754</strain>
    </source>
</reference>
<evidence type="ECO:0000256" key="1">
    <source>
        <dbReference type="SAM" id="Coils"/>
    </source>
</evidence>
<dbReference type="STRING" id="1121335.Cst_c04280"/>
<proteinExistence type="predicted"/>
<dbReference type="EMBL" id="CP004044">
    <property type="protein sequence ID" value="AGC67450.1"/>
    <property type="molecule type" value="Genomic_DNA"/>
</dbReference>
<dbReference type="AlphaFoldDB" id="L7VHD8"/>
<name>L7VHD8_THES1</name>
<feature type="coiled-coil region" evidence="1">
    <location>
        <begin position="87"/>
        <end position="121"/>
    </location>
</feature>
<dbReference type="KEGG" id="css:Cst_c04280"/>
<dbReference type="Gene3D" id="1.20.5.170">
    <property type="match status" value="1"/>
</dbReference>
<dbReference type="PATRIC" id="fig|1121335.3.peg.413"/>
<evidence type="ECO:0000313" key="2">
    <source>
        <dbReference type="EMBL" id="AGC67450.1"/>
    </source>
</evidence>